<dbReference type="EMBL" id="CP000992">
    <property type="protein sequence ID" value="ACH94261.1"/>
    <property type="molecule type" value="Genomic_DNA"/>
</dbReference>
<geneLocation type="plasmid" evidence="1 2">
    <name>pl32</name>
</geneLocation>
<gene>
    <name evidence="1" type="ordered locus">BDU_8027</name>
</gene>
<proteinExistence type="predicted"/>
<dbReference type="OrthoDB" id="351105at2"/>
<keyword evidence="1" id="KW-0614">Plasmid</keyword>
<organism evidence="1 2">
    <name type="scientific">Borrelia duttonii (strain Ly)</name>
    <dbReference type="NCBI Taxonomy" id="412419"/>
    <lineage>
        <taxon>Bacteria</taxon>
        <taxon>Pseudomonadati</taxon>
        <taxon>Spirochaetota</taxon>
        <taxon>Spirochaetia</taxon>
        <taxon>Spirochaetales</taxon>
        <taxon>Borreliaceae</taxon>
        <taxon>Borrelia</taxon>
    </lineage>
</organism>
<sequence>MKQKDFIISIMFVVINLLLISCGSPKKYVSSSIVISSNTTPEQKNMQKEQKEKEKEKEIADIKREIPNKVMDILKIHYGKSWDEFAQIIQVVGPGLVSPNEIFNMFIIEDASKNILYTENVILRNEFYLALEYDLNLMAPFIDIYYNIDNGSTFYVSESSLRCKSFMNEFKNNIIEQSRNYAKAYYIDVYEALKAKQNKLDMLSLQDLKLLKTKLEKLESSKRELITGVIRKFVNDYNNDIATEFFIIQLNGELRTRVFDLHKVQPYFEEKFENFEAKCSVVIALANEIKGVLDKIKIN</sequence>
<dbReference type="InterPro" id="IPR008421">
    <property type="entry name" value="Borrelia_lipoprotein_PFam54/60"/>
</dbReference>
<reference evidence="1 2" key="1">
    <citation type="journal article" date="2008" name="PLoS Genet.">
        <title>The genome of Borrelia recurrentis, the agent of deadly louse-borne relapsing fever, is a degraded subset of tick-borne Borrelia duttonii.</title>
        <authorList>
            <person name="Lescot M."/>
            <person name="Audic S."/>
            <person name="Robert C."/>
            <person name="Nguyen T.T."/>
            <person name="Blanc G."/>
            <person name="Cutler S.J."/>
            <person name="Wincker P."/>
            <person name="Couloux A."/>
            <person name="Claverie J.-M."/>
            <person name="Raoult D."/>
            <person name="Drancourt M."/>
        </authorList>
    </citation>
    <scope>NUCLEOTIDE SEQUENCE [LARGE SCALE GENOMIC DNA]</scope>
    <source>
        <strain evidence="1 2">Ly</strain>
    </source>
</reference>
<dbReference type="HOGENOM" id="CLU_062986_0_0_12"/>
<dbReference type="PROSITE" id="PS51257">
    <property type="entry name" value="PROKAR_LIPOPROTEIN"/>
    <property type="match status" value="1"/>
</dbReference>
<name>B5RPH5_BORDL</name>
<protein>
    <submittedName>
        <fullName evidence="1">Uncharacterized_conserved protein</fullName>
    </submittedName>
</protein>
<dbReference type="AlphaFoldDB" id="B5RPH5"/>
<dbReference type="Pfam" id="PF05714">
    <property type="entry name" value="PFam54_60"/>
    <property type="match status" value="1"/>
</dbReference>
<evidence type="ECO:0000313" key="2">
    <source>
        <dbReference type="Proteomes" id="UP000000611"/>
    </source>
</evidence>
<accession>B5RPH5</accession>
<dbReference type="Gene3D" id="1.10.3160.10">
    <property type="entry name" value="Bbcrasp-1"/>
    <property type="match status" value="1"/>
</dbReference>
<dbReference type="KEGG" id="bdu:BDU_8027"/>
<evidence type="ECO:0000313" key="1">
    <source>
        <dbReference type="EMBL" id="ACH94261.1"/>
    </source>
</evidence>
<keyword evidence="2" id="KW-1185">Reference proteome</keyword>
<dbReference type="RefSeq" id="WP_012539798.1">
    <property type="nucleotide sequence ID" value="NC_011264.1"/>
</dbReference>
<dbReference type="Proteomes" id="UP000000611">
    <property type="component" value="Plasmid pl32"/>
</dbReference>